<keyword evidence="1" id="KW-0812">Transmembrane</keyword>
<organism evidence="2">
    <name type="scientific">viral metagenome</name>
    <dbReference type="NCBI Taxonomy" id="1070528"/>
    <lineage>
        <taxon>unclassified sequences</taxon>
        <taxon>metagenomes</taxon>
        <taxon>organismal metagenomes</taxon>
    </lineage>
</organism>
<evidence type="ECO:0000313" key="2">
    <source>
        <dbReference type="EMBL" id="QHT28140.1"/>
    </source>
</evidence>
<sequence length="281" mass="32008">MDALYGNVNNAMKSSGNFFESNSMVANFAFLILVLIVFLLLMQVGINLIQWILSPTGNPHLIDGMIDAKQMMIYEQDPNEKKSKTILRSSNENEGIEFTWSVWLFIDDMEYNRGKFRHIFHKGEEKSSSIEGGETNAGMNYPNNAPGLYLTPVKNNLLIVMNTFHNVTEQVEIEEIPVNKWVNVMIRCENRTLDAYVNGTIVKRHMLTGVPRQNYGNVYVSMNGGFSGYTSDLWYFDYGLGTTEIDGIQKRGPNTTMVDNNALMAKYPNYLSFKWFLGNNN</sequence>
<reference evidence="2" key="1">
    <citation type="journal article" date="2020" name="Nature">
        <title>Giant virus diversity and host interactions through global metagenomics.</title>
        <authorList>
            <person name="Schulz F."/>
            <person name="Roux S."/>
            <person name="Paez-Espino D."/>
            <person name="Jungbluth S."/>
            <person name="Walsh D.A."/>
            <person name="Denef V.J."/>
            <person name="McMahon K.D."/>
            <person name="Konstantinidis K.T."/>
            <person name="Eloe-Fadrosh E.A."/>
            <person name="Kyrpides N.C."/>
            <person name="Woyke T."/>
        </authorList>
    </citation>
    <scope>NUCLEOTIDE SEQUENCE</scope>
    <source>
        <strain evidence="2">GVMAG-M-3300001348-25</strain>
    </source>
</reference>
<feature type="transmembrane region" description="Helical" evidence="1">
    <location>
        <begin position="24"/>
        <end position="42"/>
    </location>
</feature>
<dbReference type="AlphaFoldDB" id="A0A6C0EID2"/>
<dbReference type="Gene3D" id="2.60.120.200">
    <property type="match status" value="1"/>
</dbReference>
<dbReference type="EMBL" id="MN738852">
    <property type="protein sequence ID" value="QHT28140.1"/>
    <property type="molecule type" value="Genomic_DNA"/>
</dbReference>
<name>A0A6C0EID2_9ZZZZ</name>
<accession>A0A6C0EID2</accession>
<evidence type="ECO:0008006" key="3">
    <source>
        <dbReference type="Google" id="ProtNLM"/>
    </source>
</evidence>
<protein>
    <recommendedName>
        <fullName evidence="3">LamG domain-containing protein</fullName>
    </recommendedName>
</protein>
<keyword evidence="1" id="KW-0472">Membrane</keyword>
<dbReference type="SUPFAM" id="SSF49899">
    <property type="entry name" value="Concanavalin A-like lectins/glucanases"/>
    <property type="match status" value="1"/>
</dbReference>
<proteinExistence type="predicted"/>
<dbReference type="InterPro" id="IPR013320">
    <property type="entry name" value="ConA-like_dom_sf"/>
</dbReference>
<evidence type="ECO:0000256" key="1">
    <source>
        <dbReference type="SAM" id="Phobius"/>
    </source>
</evidence>
<keyword evidence="1" id="KW-1133">Transmembrane helix</keyword>